<organism evidence="2">
    <name type="scientific">Entamoeba dispar (strain ATCC PRA-260 / SAW760)</name>
    <dbReference type="NCBI Taxonomy" id="370354"/>
    <lineage>
        <taxon>Eukaryota</taxon>
        <taxon>Amoebozoa</taxon>
        <taxon>Evosea</taxon>
        <taxon>Archamoebae</taxon>
        <taxon>Mastigamoebida</taxon>
        <taxon>Entamoebidae</taxon>
        <taxon>Entamoeba</taxon>
    </lineage>
</organism>
<dbReference type="AlphaFoldDB" id="B0EUV4"/>
<dbReference type="EMBL" id="DS550974">
    <property type="protein sequence ID" value="EDR21678.1"/>
    <property type="molecule type" value="Genomic_DNA"/>
</dbReference>
<dbReference type="KEGG" id="edi:EDI_247530"/>
<name>B0EUV4_ENTDS</name>
<accession>B0EUV4</accession>
<dbReference type="eggNOG" id="ENOG502REUI">
    <property type="taxonomic scope" value="Eukaryota"/>
</dbReference>
<dbReference type="OMA" id="EVEMITW"/>
<proteinExistence type="predicted"/>
<dbReference type="Proteomes" id="UP000008076">
    <property type="component" value="Unassembled WGS sequence"/>
</dbReference>
<keyword evidence="2" id="KW-1185">Reference proteome</keyword>
<protein>
    <submittedName>
        <fullName evidence="1">Uncharacterized protein</fullName>
    </submittedName>
</protein>
<dbReference type="VEuPathDB" id="AmoebaDB:EDI_247530"/>
<evidence type="ECO:0000313" key="2">
    <source>
        <dbReference type="Proteomes" id="UP000008076"/>
    </source>
</evidence>
<dbReference type="GeneID" id="5914347"/>
<evidence type="ECO:0000313" key="1">
    <source>
        <dbReference type="EMBL" id="EDR21678.1"/>
    </source>
</evidence>
<gene>
    <name evidence="1" type="ORF">EDI_247530</name>
</gene>
<reference evidence="2" key="1">
    <citation type="submission" date="2007-12" db="EMBL/GenBank/DDBJ databases">
        <title>Annotation of Entamoeba dispar SAW760.</title>
        <authorList>
            <person name="Lorenzi H."/>
            <person name="Inman J."/>
            <person name="Schobel S."/>
            <person name="Amedeo P."/>
            <person name="Caler E."/>
        </authorList>
    </citation>
    <scope>NUCLEOTIDE SEQUENCE [LARGE SCALE GENOMIC DNA]</scope>
    <source>
        <strain evidence="2">ATCC PRA-260 / SAW760</strain>
    </source>
</reference>
<dbReference type="RefSeq" id="XP_001741836.1">
    <property type="nucleotide sequence ID" value="XM_001741784.1"/>
</dbReference>
<dbReference type="OrthoDB" id="10346983at2759"/>
<sequence>MKTLEPFYLSIVALYLKGTTTFQLFLKVSKNCENAIKMLHINPYNVVAYLPYLIKVIPNISALYINALEAQDLLTSKEVEMITWIDSTKNQCDISKLNETISEKVLNVRINNSQIQFLYKLKNVQKVIIEQINNINEQNIAILKHLQSLKILVLYFKKINQESIDLIVRYSQQQSFVVINIVVDNYFNRIGETKNIHYFNHIKQEKVMLGEEVITFNNCILDEETFQFRLNKYSINRIKELIIETDILDIKSLCLNNYIISKLSITIHKGCTFFLKLPSKLEELNINAPKCIILMKDTKDWKIRRISIKCDIRIVDNEFKEVSKTQLININEVINYFKFISYNGKYRFNGVCNLVTLHLECAFDFLELENQHNSMRWYNHNIVECIIVNRWCNCTINCPFSFIYSKFWLESGAYEMTSIENDNEKIIASPLIAKMDDYYLKEHGLIKSRDSNTSYKKILIRYNTRPYVLELTDGLKKLKCQVMRCFEMDYGDYNYFLKHGVYVLKSKNLNKLDLKSSIKHILNLLIGDKKRIVDNEYNLEIRTGQDYIFFNDFLAGYGNKNNKRGAIKIPVDQDETAIIYYSNSLSIIDNSYQTATDNNQKVLYKDSLKENKYKPNEIKRLLKENKKEQVLELLDYEKEDDEDIECLDEEAEQYLWKE</sequence>